<keyword evidence="4" id="KW-1185">Reference proteome</keyword>
<reference evidence="3 4" key="1">
    <citation type="journal article" date="2019" name="New Phytol.">
        <title>Comparative genomics reveals unique wood-decay strategies and fruiting body development in the Schizophyllaceae.</title>
        <authorList>
            <person name="Almasi E."/>
            <person name="Sahu N."/>
            <person name="Krizsan K."/>
            <person name="Balint B."/>
            <person name="Kovacs G.M."/>
            <person name="Kiss B."/>
            <person name="Cseklye J."/>
            <person name="Drula E."/>
            <person name="Henrissat B."/>
            <person name="Nagy I."/>
            <person name="Chovatia M."/>
            <person name="Adam C."/>
            <person name="LaButti K."/>
            <person name="Lipzen A."/>
            <person name="Riley R."/>
            <person name="Grigoriev I.V."/>
            <person name="Nagy L.G."/>
        </authorList>
    </citation>
    <scope>NUCLEOTIDE SEQUENCE [LARGE SCALE GENOMIC DNA]</scope>
    <source>
        <strain evidence="3 4">NL-1724</strain>
    </source>
</reference>
<dbReference type="Pfam" id="PF01918">
    <property type="entry name" value="Alba"/>
    <property type="match status" value="1"/>
</dbReference>
<feature type="compositionally biased region" description="Basic residues" evidence="1">
    <location>
        <begin position="183"/>
        <end position="193"/>
    </location>
</feature>
<feature type="compositionally biased region" description="Basic and acidic residues" evidence="1">
    <location>
        <begin position="194"/>
        <end position="216"/>
    </location>
</feature>
<feature type="region of interest" description="Disordered" evidence="1">
    <location>
        <begin position="84"/>
        <end position="131"/>
    </location>
</feature>
<name>A0A550CQV1_9AGAR</name>
<evidence type="ECO:0000313" key="3">
    <source>
        <dbReference type="EMBL" id="TRM67167.1"/>
    </source>
</evidence>
<dbReference type="InterPro" id="IPR036882">
    <property type="entry name" value="Alba-like_dom_sf"/>
</dbReference>
<dbReference type="AlphaFoldDB" id="A0A550CQV1"/>
<dbReference type="GO" id="GO:0003676">
    <property type="term" value="F:nucleic acid binding"/>
    <property type="evidence" value="ECO:0007669"/>
    <property type="project" value="InterPro"/>
</dbReference>
<sequence>MDAPTTTMASSTPGTVRITSSGKLKGYIAYALARLHDHPTEPLVLRTDAAAAIPRLVTVAEIVKREFLAQLDVDKSPRLEGLHQWNTIGSVDGPLVPQKESKKRKRGQPPQDDAEQQADEGDEQQADNDTSRPQAILDALSGPKHFIQRQAPWMTTTLSLNMISGQDGSSYQPPLPRTLTKSARTRVKKRLRAEKRAHEKPAGGEGVDENKDKEAGAGDAAMDAGAGDAMDAGAGDAMDTRKGDAAMDVGAGEGAP</sequence>
<dbReference type="Gene3D" id="3.30.110.20">
    <property type="entry name" value="Alba-like domain"/>
    <property type="match status" value="1"/>
</dbReference>
<evidence type="ECO:0000259" key="2">
    <source>
        <dbReference type="Pfam" id="PF01918"/>
    </source>
</evidence>
<dbReference type="STRING" id="97359.A0A550CQV1"/>
<feature type="compositionally biased region" description="Low complexity" evidence="1">
    <location>
        <begin position="217"/>
        <end position="237"/>
    </location>
</feature>
<evidence type="ECO:0000256" key="1">
    <source>
        <dbReference type="SAM" id="MobiDB-lite"/>
    </source>
</evidence>
<organism evidence="3 4">
    <name type="scientific">Schizophyllum amplum</name>
    <dbReference type="NCBI Taxonomy" id="97359"/>
    <lineage>
        <taxon>Eukaryota</taxon>
        <taxon>Fungi</taxon>
        <taxon>Dikarya</taxon>
        <taxon>Basidiomycota</taxon>
        <taxon>Agaricomycotina</taxon>
        <taxon>Agaricomycetes</taxon>
        <taxon>Agaricomycetidae</taxon>
        <taxon>Agaricales</taxon>
        <taxon>Schizophyllaceae</taxon>
        <taxon>Schizophyllum</taxon>
    </lineage>
</organism>
<protein>
    <recommendedName>
        <fullName evidence="2">DNA/RNA-binding protein Alba-like domain-containing protein</fullName>
    </recommendedName>
</protein>
<gene>
    <name evidence="3" type="ORF">BD626DRAFT_484959</name>
</gene>
<dbReference type="Proteomes" id="UP000320762">
    <property type="component" value="Unassembled WGS sequence"/>
</dbReference>
<feature type="domain" description="DNA/RNA-binding protein Alba-like" evidence="2">
    <location>
        <begin position="15"/>
        <end position="90"/>
    </location>
</feature>
<feature type="region of interest" description="Disordered" evidence="1">
    <location>
        <begin position="183"/>
        <end position="256"/>
    </location>
</feature>
<proteinExistence type="predicted"/>
<accession>A0A550CQV1</accession>
<dbReference type="InterPro" id="IPR002775">
    <property type="entry name" value="DNA/RNA-bd_Alba-like"/>
</dbReference>
<feature type="compositionally biased region" description="Acidic residues" evidence="1">
    <location>
        <begin position="112"/>
        <end position="126"/>
    </location>
</feature>
<comment type="caution">
    <text evidence="3">The sequence shown here is derived from an EMBL/GenBank/DDBJ whole genome shotgun (WGS) entry which is preliminary data.</text>
</comment>
<evidence type="ECO:0000313" key="4">
    <source>
        <dbReference type="Proteomes" id="UP000320762"/>
    </source>
</evidence>
<dbReference type="EMBL" id="VDMD01000003">
    <property type="protein sequence ID" value="TRM67167.1"/>
    <property type="molecule type" value="Genomic_DNA"/>
</dbReference>
<dbReference type="OrthoDB" id="424402at2759"/>